<dbReference type="Pfam" id="PF02194">
    <property type="entry name" value="PXA"/>
    <property type="match status" value="1"/>
</dbReference>
<dbReference type="SUPFAM" id="SSF64268">
    <property type="entry name" value="PX domain"/>
    <property type="match status" value="1"/>
</dbReference>
<feature type="domain" description="RGS" evidence="3">
    <location>
        <begin position="344"/>
        <end position="467"/>
    </location>
</feature>
<dbReference type="InterPro" id="IPR037436">
    <property type="entry name" value="SNX14_PX"/>
</dbReference>
<dbReference type="InterPro" id="IPR036305">
    <property type="entry name" value="RGS_sf"/>
</dbReference>
<dbReference type="SMART" id="SM00315">
    <property type="entry name" value="RGS"/>
    <property type="match status" value="1"/>
</dbReference>
<dbReference type="Proteomes" id="UP000515158">
    <property type="component" value="Unplaced"/>
</dbReference>
<feature type="region of interest" description="Disordered" evidence="1">
    <location>
        <begin position="513"/>
        <end position="536"/>
    </location>
</feature>
<dbReference type="InterPro" id="IPR044926">
    <property type="entry name" value="RGS_subdomain_2"/>
</dbReference>
<dbReference type="GO" id="GO:0035091">
    <property type="term" value="F:phosphatidylinositol binding"/>
    <property type="evidence" value="ECO:0007669"/>
    <property type="project" value="InterPro"/>
</dbReference>
<sequence length="963" mass="109171">MSKCFRNHVVDHLFWLETLTEMEEEAKIIARITVSDTVARINLGIVVSLSALVALTASFLLGLLVLTSYILGLALFYFLFKQRNALGNLLQIFIGETSTDDDKSHKATGCYVCGDGSCSRSKESHLHASHHDDIMINAELDESIESLLNRILKEFVDSWYSQISSDNAFELELRVLLRRACTILLQRGLKINLAEIIFQKLLPAGVRHLEDYLIIRETSQNQRIPFVRAAVQHLGTRLHPATLNRERELEYLRQLTECIMPCLATNTQLRCQNFSALVRELLAGWVLLPLADVLADPSILNSLLLLLLGHQQLTQYKDVNEPKVNFLKKFVGLPSKPSSAIHPDLSSILKEQKLLYPFMQFLKGEGAVNILQFCLDVEEFNRKMLTPDISSEEKDLLYKDAMDLYSVYFNPVSPDSIGLPSDIVENMKQVLTDDVGKLRTSPPLFQAYEHAYSILENKLCPLFHASDDAMKTNYGCTDSKENFKQFFKRRRRWYRYTFFRWLAGPRVLVTGVRSGNNSPLSQGSPARNRSNRKANENVGAVARISSRLHKIKGVLRGPVEGHTFDSDPGIDLVDPDFAEDMQLSDSTDRDLSAWRVSIPSVQTKLDASNKSYSVFYIDVQKVDGMKEVVEENEGNHWTVERRYTDFYALEAKLTEFHGEFTDNQLPSRRMLFFSAPNAQFLESRKQAFEEYIQKLLSKPSLRGSDLLYAFLRVPGEFSEMNSSPDALSRLLRRTVPLTLRKERGQHLEPFINIFFSSTEGKKISKLEYKDVSQESPPARDFRNIIGPVFRDNFSLTEEPALSSSNSDVPLLKSSLPSNDRLKGFTNSLIHIGVVAYNISQPSLRIAMSLQALVGQTLDAVVSYFVGRALKTLLVAPRLAHLIHLLQGAIFNSKSTHWNSMEIEERACRELDQLCTKFWLAKLAAPAFKGAFCAVQCPQLNKQLLYTLLDLIVEELFPEICHSC</sequence>
<dbReference type="PROSITE" id="PS50195">
    <property type="entry name" value="PX"/>
    <property type="match status" value="1"/>
</dbReference>
<evidence type="ECO:0000259" key="4">
    <source>
        <dbReference type="PROSITE" id="PS50195"/>
    </source>
</evidence>
<evidence type="ECO:0000259" key="3">
    <source>
        <dbReference type="PROSITE" id="PS50132"/>
    </source>
</evidence>
<keyword evidence="2" id="KW-0472">Membrane</keyword>
<dbReference type="SUPFAM" id="SSF48097">
    <property type="entry name" value="Regulator of G-protein signaling, RGS"/>
    <property type="match status" value="1"/>
</dbReference>
<reference evidence="7" key="1">
    <citation type="submission" date="2025-08" db="UniProtKB">
        <authorList>
            <consortium name="RefSeq"/>
        </authorList>
    </citation>
    <scope>IDENTIFICATION</scope>
    <source>
        <tissue evidence="7">Total insect</tissue>
    </source>
</reference>
<dbReference type="PANTHER" id="PTHR22775:SF44">
    <property type="entry name" value="SORTING NEXIN-14"/>
    <property type="match status" value="1"/>
</dbReference>
<keyword evidence="2" id="KW-0812">Transmembrane</keyword>
<dbReference type="PROSITE" id="PS51207">
    <property type="entry name" value="PXA"/>
    <property type="match status" value="1"/>
</dbReference>
<evidence type="ECO:0000256" key="1">
    <source>
        <dbReference type="SAM" id="MobiDB-lite"/>
    </source>
</evidence>
<dbReference type="KEGG" id="tpal:117646548"/>
<keyword evidence="6" id="KW-1185">Reference proteome</keyword>
<dbReference type="Gene3D" id="3.30.1520.10">
    <property type="entry name" value="Phox-like domain"/>
    <property type="match status" value="1"/>
</dbReference>
<proteinExistence type="predicted"/>
<feature type="domain" description="PXA" evidence="5">
    <location>
        <begin position="137"/>
        <end position="312"/>
    </location>
</feature>
<dbReference type="PROSITE" id="PS50132">
    <property type="entry name" value="RGS"/>
    <property type="match status" value="1"/>
</dbReference>
<dbReference type="InterPro" id="IPR036871">
    <property type="entry name" value="PX_dom_sf"/>
</dbReference>
<dbReference type="RefSeq" id="XP_034243470.1">
    <property type="nucleotide sequence ID" value="XM_034387579.1"/>
</dbReference>
<evidence type="ECO:0000256" key="2">
    <source>
        <dbReference type="SAM" id="Phobius"/>
    </source>
</evidence>
<keyword evidence="2" id="KW-1133">Transmembrane helix</keyword>
<dbReference type="SMART" id="SM00312">
    <property type="entry name" value="PX"/>
    <property type="match status" value="1"/>
</dbReference>
<dbReference type="InterPro" id="IPR016137">
    <property type="entry name" value="RGS"/>
</dbReference>
<evidence type="ECO:0000259" key="5">
    <source>
        <dbReference type="PROSITE" id="PS51207"/>
    </source>
</evidence>
<dbReference type="GO" id="GO:0097352">
    <property type="term" value="P:autophagosome maturation"/>
    <property type="evidence" value="ECO:0007669"/>
    <property type="project" value="TreeGrafter"/>
</dbReference>
<dbReference type="GeneID" id="117646548"/>
<dbReference type="OrthoDB" id="5957963at2759"/>
<dbReference type="Pfam" id="PF00615">
    <property type="entry name" value="RGS"/>
    <property type="match status" value="1"/>
</dbReference>
<dbReference type="PANTHER" id="PTHR22775">
    <property type="entry name" value="SORTING NEXIN"/>
    <property type="match status" value="1"/>
</dbReference>
<protein>
    <submittedName>
        <fullName evidence="7">Sorting nexin-14-like isoform X1</fullName>
    </submittedName>
</protein>
<feature type="domain" description="PX" evidence="4">
    <location>
        <begin position="593"/>
        <end position="718"/>
    </location>
</feature>
<dbReference type="InParanoid" id="A0A6P8Z0J8"/>
<dbReference type="Gene3D" id="1.10.167.10">
    <property type="entry name" value="Regulator of G-protein Signalling 4, domain 2"/>
    <property type="match status" value="1"/>
</dbReference>
<dbReference type="InterPro" id="IPR003114">
    <property type="entry name" value="Phox_assoc"/>
</dbReference>
<evidence type="ECO:0000313" key="6">
    <source>
        <dbReference type="Proteomes" id="UP000515158"/>
    </source>
</evidence>
<dbReference type="SMART" id="SM00313">
    <property type="entry name" value="PXA"/>
    <property type="match status" value="1"/>
</dbReference>
<dbReference type="Pfam" id="PF00787">
    <property type="entry name" value="PX"/>
    <property type="match status" value="1"/>
</dbReference>
<dbReference type="GO" id="GO:0005770">
    <property type="term" value="C:late endosome"/>
    <property type="evidence" value="ECO:0007669"/>
    <property type="project" value="TreeGrafter"/>
</dbReference>
<name>A0A6P8Z0J8_THRPL</name>
<feature type="transmembrane region" description="Helical" evidence="2">
    <location>
        <begin position="61"/>
        <end position="80"/>
    </location>
</feature>
<dbReference type="CDD" id="cd06877">
    <property type="entry name" value="PX_SNX14"/>
    <property type="match status" value="1"/>
</dbReference>
<dbReference type="AlphaFoldDB" id="A0A6P8Z0J8"/>
<accession>A0A6P8Z0J8</accession>
<feature type="compositionally biased region" description="Polar residues" evidence="1">
    <location>
        <begin position="513"/>
        <end position="528"/>
    </location>
</feature>
<organism evidence="7">
    <name type="scientific">Thrips palmi</name>
    <name type="common">Melon thrips</name>
    <dbReference type="NCBI Taxonomy" id="161013"/>
    <lineage>
        <taxon>Eukaryota</taxon>
        <taxon>Metazoa</taxon>
        <taxon>Ecdysozoa</taxon>
        <taxon>Arthropoda</taxon>
        <taxon>Hexapoda</taxon>
        <taxon>Insecta</taxon>
        <taxon>Pterygota</taxon>
        <taxon>Neoptera</taxon>
        <taxon>Paraneoptera</taxon>
        <taxon>Thysanoptera</taxon>
        <taxon>Terebrantia</taxon>
        <taxon>Thripoidea</taxon>
        <taxon>Thripidae</taxon>
        <taxon>Thrips</taxon>
    </lineage>
</organism>
<gene>
    <name evidence="7" type="primary">LOC117646548</name>
</gene>
<dbReference type="InterPro" id="IPR001683">
    <property type="entry name" value="PX_dom"/>
</dbReference>
<evidence type="ECO:0000313" key="7">
    <source>
        <dbReference type="RefSeq" id="XP_034243470.1"/>
    </source>
</evidence>